<name>A0A318V5A4_9GAMM</name>
<organism evidence="1 2">
    <name type="scientific">Marinomonas alcarazii</name>
    <dbReference type="NCBI Taxonomy" id="491949"/>
    <lineage>
        <taxon>Bacteria</taxon>
        <taxon>Pseudomonadati</taxon>
        <taxon>Pseudomonadota</taxon>
        <taxon>Gammaproteobacteria</taxon>
        <taxon>Oceanospirillales</taxon>
        <taxon>Oceanospirillaceae</taxon>
        <taxon>Marinomonas</taxon>
    </lineage>
</organism>
<dbReference type="Pfam" id="PF12069">
    <property type="entry name" value="DUF3549"/>
    <property type="match status" value="1"/>
</dbReference>
<reference evidence="1 2" key="1">
    <citation type="submission" date="2018-06" db="EMBL/GenBank/DDBJ databases">
        <title>Genomic Encyclopedia of Type Strains, Phase III (KMG-III): the genomes of soil and plant-associated and newly described type strains.</title>
        <authorList>
            <person name="Whitman W."/>
        </authorList>
    </citation>
    <scope>NUCLEOTIDE SEQUENCE [LARGE SCALE GENOMIC DNA]</scope>
    <source>
        <strain evidence="1 2">CECT 7730</strain>
    </source>
</reference>
<sequence>MSPNFSMNKIESLSDLFDMVGCDVSYYDLGRNITKITPQQAVQFDRKQQAYPFPFRQHAWLACLLNMKNQQGKKSKKEDLVEQGVIWFIKLPLDEAGCLNLGTRDHFIKSIVDKILHKGEEAGLSEALEDSPYAFKPDQERMASFHAILGKDLHTAPSHYFDDVVTYLSSDLTENDENWQTLGLQGIAELAARVDENKYQALIQKAIQQAAKPVVSALCHALEHETLSSQLQETLIAQLQTEQDALMQASYLRALSRADLNDTLLLPLFGLLGSLTECKDDDLHPIAALAAKCPHWLGQNPQLLRIIMEKLAHREDGYIAFKQITAELSQHPETKQPLWTLLRGGHISPKLAQAVSYIFTQTPKSVQ</sequence>
<proteinExistence type="predicted"/>
<evidence type="ECO:0000313" key="2">
    <source>
        <dbReference type="Proteomes" id="UP000247551"/>
    </source>
</evidence>
<dbReference type="EMBL" id="QKLW01000002">
    <property type="protein sequence ID" value="PYF83223.1"/>
    <property type="molecule type" value="Genomic_DNA"/>
</dbReference>
<accession>A0A318V5A4</accession>
<keyword evidence="2" id="KW-1185">Reference proteome</keyword>
<dbReference type="Proteomes" id="UP000247551">
    <property type="component" value="Unassembled WGS sequence"/>
</dbReference>
<gene>
    <name evidence="1" type="ORF">DFP75_102317</name>
</gene>
<protein>
    <submittedName>
        <fullName evidence="1">Uncharacterized protein DUF3549</fullName>
    </submittedName>
</protein>
<evidence type="ECO:0000313" key="1">
    <source>
        <dbReference type="EMBL" id="PYF83223.1"/>
    </source>
</evidence>
<comment type="caution">
    <text evidence="1">The sequence shown here is derived from an EMBL/GenBank/DDBJ whole genome shotgun (WGS) entry which is preliminary data.</text>
</comment>
<dbReference type="AlphaFoldDB" id="A0A318V5A4"/>
<dbReference type="InterPro" id="IPR021936">
    <property type="entry name" value="DUF3549"/>
</dbReference>